<evidence type="ECO:0000259" key="5">
    <source>
        <dbReference type="Pfam" id="PF00775"/>
    </source>
</evidence>
<dbReference type="Gene3D" id="2.60.130.10">
    <property type="entry name" value="Aromatic compound dioxygenase"/>
    <property type="match status" value="1"/>
</dbReference>
<organism evidence="6 7">
    <name type="scientific">Entotheonella factor</name>
    <dbReference type="NCBI Taxonomy" id="1429438"/>
    <lineage>
        <taxon>Bacteria</taxon>
        <taxon>Pseudomonadati</taxon>
        <taxon>Nitrospinota/Tectimicrobiota group</taxon>
        <taxon>Candidatus Tectimicrobiota</taxon>
        <taxon>Candidatus Entotheonellia</taxon>
        <taxon>Candidatus Entotheonellales</taxon>
        <taxon>Candidatus Entotheonellaceae</taxon>
        <taxon>Candidatus Entotheonella</taxon>
    </lineage>
</organism>
<comment type="caution">
    <text evidence="6">The sequence shown here is derived from an EMBL/GenBank/DDBJ whole genome shotgun (WGS) entry which is preliminary data.</text>
</comment>
<dbReference type="EMBL" id="AZHW01000409">
    <property type="protein sequence ID" value="ETW99724.1"/>
    <property type="molecule type" value="Genomic_DNA"/>
</dbReference>
<dbReference type="GO" id="GO:0008199">
    <property type="term" value="F:ferric iron binding"/>
    <property type="evidence" value="ECO:0007669"/>
    <property type="project" value="InterPro"/>
</dbReference>
<comment type="similarity">
    <text evidence="1">Belongs to the intradiol ring-cleavage dioxygenase family.</text>
</comment>
<feature type="chain" id="PRO_5004844614" description="Intradiol ring-cleavage dioxygenases domain-containing protein" evidence="4">
    <location>
        <begin position="32"/>
        <end position="226"/>
    </location>
</feature>
<feature type="domain" description="Intradiol ring-cleavage dioxygenases" evidence="5">
    <location>
        <begin position="43"/>
        <end position="220"/>
    </location>
</feature>
<dbReference type="PROSITE" id="PS51318">
    <property type="entry name" value="TAT"/>
    <property type="match status" value="1"/>
</dbReference>
<evidence type="ECO:0000256" key="1">
    <source>
        <dbReference type="ARBA" id="ARBA00007825"/>
    </source>
</evidence>
<dbReference type="InterPro" id="IPR015889">
    <property type="entry name" value="Intradiol_dOase_core"/>
</dbReference>
<protein>
    <recommendedName>
        <fullName evidence="5">Intradiol ring-cleavage dioxygenases domain-containing protein</fullName>
    </recommendedName>
</protein>
<evidence type="ECO:0000313" key="7">
    <source>
        <dbReference type="Proteomes" id="UP000019141"/>
    </source>
</evidence>
<name>W4LPC6_ENTF1</name>
<proteinExistence type="inferred from homology"/>
<dbReference type="InterPro" id="IPR039387">
    <property type="entry name" value="3_4-PCD"/>
</dbReference>
<dbReference type="GO" id="GO:0018578">
    <property type="term" value="F:protocatechuate 3,4-dioxygenase activity"/>
    <property type="evidence" value="ECO:0007669"/>
    <property type="project" value="InterPro"/>
</dbReference>
<evidence type="ECO:0000256" key="2">
    <source>
        <dbReference type="ARBA" id="ARBA00022964"/>
    </source>
</evidence>
<keyword evidence="2" id="KW-0223">Dioxygenase</keyword>
<sequence>MPNSRRLSRRDLLRATLTAGAALALPYRVFAGACATTPAQEEGPFYMNDYDRTKAIVNQTDLTRLPGASRPADGEIIHLAGRVLDRDCKPVKGVLVEIWQACVTGRYAHVLDPNPAPIDPHFRYFGHMMTGEDGAYTFKTIKPGGYPVGPIHRPPHIHFKVTGGFYPVVVTQMYFAGEPLNDNDVLLSTLPKAEQKRLIIEPTRHADGSEENLYTFDMPLSSFDPS</sequence>
<evidence type="ECO:0000256" key="3">
    <source>
        <dbReference type="ARBA" id="ARBA00023002"/>
    </source>
</evidence>
<keyword evidence="4" id="KW-0732">Signal</keyword>
<evidence type="ECO:0000313" key="6">
    <source>
        <dbReference type="EMBL" id="ETW99724.1"/>
    </source>
</evidence>
<dbReference type="HOGENOM" id="CLU_027719_7_1_7"/>
<dbReference type="Pfam" id="PF00775">
    <property type="entry name" value="Dioxygenase_C"/>
    <property type="match status" value="1"/>
</dbReference>
<keyword evidence="7" id="KW-1185">Reference proteome</keyword>
<accession>W4LPC6</accession>
<dbReference type="PANTHER" id="PTHR33711">
    <property type="entry name" value="DIOXYGENASE, PUTATIVE (AFU_ORTHOLOGUE AFUA_2G02910)-RELATED"/>
    <property type="match status" value="1"/>
</dbReference>
<dbReference type="AlphaFoldDB" id="W4LPC6"/>
<dbReference type="InterPro" id="IPR050770">
    <property type="entry name" value="Intradiol_RC_Dioxygenase"/>
</dbReference>
<dbReference type="SUPFAM" id="SSF49482">
    <property type="entry name" value="Aromatic compound dioxygenase"/>
    <property type="match status" value="1"/>
</dbReference>
<gene>
    <name evidence="6" type="ORF">ETSY1_13965</name>
</gene>
<dbReference type="CDD" id="cd03459">
    <property type="entry name" value="3_4-PCD"/>
    <property type="match status" value="1"/>
</dbReference>
<dbReference type="PANTHER" id="PTHR33711:SF10">
    <property type="entry name" value="INTRADIOL RING-CLEAVAGE DIOXYGENASES DOMAIN-CONTAINING PROTEIN"/>
    <property type="match status" value="1"/>
</dbReference>
<dbReference type="InterPro" id="IPR000627">
    <property type="entry name" value="Intradiol_dOase_C"/>
</dbReference>
<reference evidence="6 7" key="1">
    <citation type="journal article" date="2014" name="Nature">
        <title>An environmental bacterial taxon with a large and distinct metabolic repertoire.</title>
        <authorList>
            <person name="Wilson M.C."/>
            <person name="Mori T."/>
            <person name="Ruckert C."/>
            <person name="Uria A.R."/>
            <person name="Helf M.J."/>
            <person name="Takada K."/>
            <person name="Gernert C."/>
            <person name="Steffens U.A."/>
            <person name="Heycke N."/>
            <person name="Schmitt S."/>
            <person name="Rinke C."/>
            <person name="Helfrich E.J."/>
            <person name="Brachmann A.O."/>
            <person name="Gurgui C."/>
            <person name="Wakimoto T."/>
            <person name="Kracht M."/>
            <person name="Crusemann M."/>
            <person name="Hentschel U."/>
            <person name="Abe I."/>
            <person name="Matsunaga S."/>
            <person name="Kalinowski J."/>
            <person name="Takeyama H."/>
            <person name="Piel J."/>
        </authorList>
    </citation>
    <scope>NUCLEOTIDE SEQUENCE [LARGE SCALE GENOMIC DNA]</scope>
    <source>
        <strain evidence="7">TSY1</strain>
    </source>
</reference>
<feature type="signal peptide" evidence="4">
    <location>
        <begin position="1"/>
        <end position="31"/>
    </location>
</feature>
<keyword evidence="3" id="KW-0560">Oxidoreductase</keyword>
<dbReference type="InterPro" id="IPR006311">
    <property type="entry name" value="TAT_signal"/>
</dbReference>
<evidence type="ECO:0000256" key="4">
    <source>
        <dbReference type="SAM" id="SignalP"/>
    </source>
</evidence>
<dbReference type="Proteomes" id="UP000019141">
    <property type="component" value="Unassembled WGS sequence"/>
</dbReference>